<organism evidence="1 2">
    <name type="scientific">Flavobacterium chungangense</name>
    <dbReference type="NCBI Taxonomy" id="554283"/>
    <lineage>
        <taxon>Bacteria</taxon>
        <taxon>Pseudomonadati</taxon>
        <taxon>Bacteroidota</taxon>
        <taxon>Flavobacteriia</taxon>
        <taxon>Flavobacteriales</taxon>
        <taxon>Flavobacteriaceae</taxon>
        <taxon>Flavobacterium</taxon>
    </lineage>
</organism>
<reference evidence="1 2" key="1">
    <citation type="submission" date="2020-06" db="EMBL/GenBank/DDBJ databases">
        <authorList>
            <person name="Criscuolo A."/>
        </authorList>
    </citation>
    <scope>NUCLEOTIDE SEQUENCE [LARGE SCALE GENOMIC DNA]</scope>
    <source>
        <strain evidence="2">CIP 110025</strain>
    </source>
</reference>
<dbReference type="AlphaFoldDB" id="A0A6V6ZDP6"/>
<protein>
    <submittedName>
        <fullName evidence="1">Uncharacterized protein</fullName>
    </submittedName>
</protein>
<proteinExistence type="predicted"/>
<evidence type="ECO:0000313" key="1">
    <source>
        <dbReference type="EMBL" id="CAD0009921.1"/>
    </source>
</evidence>
<evidence type="ECO:0000313" key="2">
    <source>
        <dbReference type="Proteomes" id="UP000556700"/>
    </source>
</evidence>
<dbReference type="Pfam" id="PF19383">
    <property type="entry name" value="DUF5958"/>
    <property type="match status" value="1"/>
</dbReference>
<keyword evidence="2" id="KW-1185">Reference proteome</keyword>
<name>A0A6V6ZDP6_9FLAO</name>
<dbReference type="InterPro" id="IPR046002">
    <property type="entry name" value="DUF5958"/>
</dbReference>
<sequence length="129" mass="15207">MLDKDEIMINSYAQEKNNLEDVLVWFESLNSEEKLKTLYTLKFCLHQCHPKKETVENAIKLVPLKQTVTPIVLLKTKGFEEALDKIVKLPEDERRKAFITLITVFKVADTIRRKTQCKKGCFHEWHNME</sequence>
<gene>
    <name evidence="1" type="ORF">FLACHUCJ7_04561</name>
</gene>
<accession>A0A6V6ZDP6</accession>
<dbReference type="Proteomes" id="UP000556700">
    <property type="component" value="Unassembled WGS sequence"/>
</dbReference>
<dbReference type="EMBL" id="CAIJDO010000338">
    <property type="protein sequence ID" value="CAD0009921.1"/>
    <property type="molecule type" value="Genomic_DNA"/>
</dbReference>
<comment type="caution">
    <text evidence="1">The sequence shown here is derived from an EMBL/GenBank/DDBJ whole genome shotgun (WGS) entry which is preliminary data.</text>
</comment>